<dbReference type="HOGENOM" id="CLU_3190684_0_0_6"/>
<proteinExistence type="predicted"/>
<dbReference type="Proteomes" id="UP000008851">
    <property type="component" value="Chromosome"/>
</dbReference>
<protein>
    <submittedName>
        <fullName evidence="1">Uncharacterized protein</fullName>
    </submittedName>
</protein>
<reference evidence="1 2" key="1">
    <citation type="journal article" date="2011" name="J. Bacteriol.">
        <title>Two new complete genome sequences offer insight into host and tissue specificity of plant pathogenic Xanthomonas spp.</title>
        <authorList>
            <person name="Bogdanove A.J."/>
            <person name="Koebnik R."/>
            <person name="Lu H."/>
            <person name="Furutani A."/>
            <person name="Angiuoli S.V."/>
            <person name="Patil P.B."/>
            <person name="Van Sluys M.A."/>
            <person name="Ryan R.P."/>
            <person name="Meyer D.F."/>
            <person name="Han S.W."/>
            <person name="Aparna G."/>
            <person name="Rajaram M."/>
            <person name="Delcher A.L."/>
            <person name="Phillippy A.M."/>
            <person name="Puiu D."/>
            <person name="Schatz M.C."/>
            <person name="Shumway M."/>
            <person name="Sommer D.D."/>
            <person name="Trapnell C."/>
            <person name="Benahmed F."/>
            <person name="Dimitrov G."/>
            <person name="Madupu R."/>
            <person name="Radune D."/>
            <person name="Sullivan S."/>
            <person name="Jha G."/>
            <person name="Ishihara H."/>
            <person name="Lee S.W."/>
            <person name="Pandey A."/>
            <person name="Sharma V."/>
            <person name="Sriariyanun M."/>
            <person name="Szurek B."/>
            <person name="Vera-Cruz C.M."/>
            <person name="Dorman K.S."/>
            <person name="Ronald P.C."/>
            <person name="Verdier V."/>
            <person name="Dow J.M."/>
            <person name="Sonti R.V."/>
            <person name="Tsuge S."/>
            <person name="Brendel V.P."/>
            <person name="Rabinowicz P.D."/>
            <person name="Leach J.E."/>
            <person name="White F.F."/>
            <person name="Salzberg S.L."/>
        </authorList>
    </citation>
    <scope>NUCLEOTIDE SEQUENCE [LARGE SCALE GENOMIC DNA]</scope>
    <source>
        <strain evidence="1 2">BLS256</strain>
    </source>
</reference>
<dbReference type="EMBL" id="CP003057">
    <property type="protein sequence ID" value="AEQ95782.1"/>
    <property type="molecule type" value="Genomic_DNA"/>
</dbReference>
<dbReference type="AlphaFoldDB" id="G7TKS7"/>
<gene>
    <name evidence="1" type="ORF">XOC_1615</name>
</gene>
<organism evidence="1 2">
    <name type="scientific">Xanthomonas oryzae pv. oryzicola (strain BLS256)</name>
    <dbReference type="NCBI Taxonomy" id="383407"/>
    <lineage>
        <taxon>Bacteria</taxon>
        <taxon>Pseudomonadati</taxon>
        <taxon>Pseudomonadota</taxon>
        <taxon>Gammaproteobacteria</taxon>
        <taxon>Lysobacterales</taxon>
        <taxon>Lysobacteraceae</taxon>
        <taxon>Xanthomonas</taxon>
    </lineage>
</organism>
<evidence type="ECO:0000313" key="2">
    <source>
        <dbReference type="Proteomes" id="UP000008851"/>
    </source>
</evidence>
<dbReference type="KEGG" id="xor:XOC_1615"/>
<sequence>MRKAPVFNARTLPSHAVVRRHLQRVHARARAIASLAPPVSAVLMKF</sequence>
<name>G7TKS7_XANOB</name>
<evidence type="ECO:0000313" key="1">
    <source>
        <dbReference type="EMBL" id="AEQ95782.1"/>
    </source>
</evidence>
<accession>G7TKS7</accession>